<dbReference type="GO" id="GO:0003724">
    <property type="term" value="F:RNA helicase activity"/>
    <property type="evidence" value="ECO:0007669"/>
    <property type="project" value="TreeGrafter"/>
</dbReference>
<dbReference type="NCBIfam" id="TIGR01596">
    <property type="entry name" value="cas3_HD"/>
    <property type="match status" value="1"/>
</dbReference>
<evidence type="ECO:0000259" key="11">
    <source>
        <dbReference type="PROSITE" id="PS51643"/>
    </source>
</evidence>
<keyword evidence="3" id="KW-0540">Nuclease</keyword>
<dbReference type="SMART" id="SM00487">
    <property type="entry name" value="DEXDc"/>
    <property type="match status" value="1"/>
</dbReference>
<evidence type="ECO:0000256" key="1">
    <source>
        <dbReference type="ARBA" id="ARBA00006847"/>
    </source>
</evidence>
<keyword evidence="4" id="KW-0479">Metal-binding</keyword>
<evidence type="ECO:0000256" key="2">
    <source>
        <dbReference type="ARBA" id="ARBA00009046"/>
    </source>
</evidence>
<dbReference type="InterPro" id="IPR054712">
    <property type="entry name" value="Cas3-like_dom"/>
</dbReference>
<evidence type="ECO:0000256" key="9">
    <source>
        <dbReference type="ARBA" id="ARBA00023118"/>
    </source>
</evidence>
<proteinExistence type="inferred from homology"/>
<comment type="similarity">
    <text evidence="2">In the central section; belongs to the CRISPR-associated helicase Cas3 family.</text>
</comment>
<dbReference type="GO" id="GO:0016787">
    <property type="term" value="F:hydrolase activity"/>
    <property type="evidence" value="ECO:0007669"/>
    <property type="project" value="UniProtKB-KW"/>
</dbReference>
<dbReference type="GO" id="GO:0003723">
    <property type="term" value="F:RNA binding"/>
    <property type="evidence" value="ECO:0007669"/>
    <property type="project" value="TreeGrafter"/>
</dbReference>
<dbReference type="InterPro" id="IPR027417">
    <property type="entry name" value="P-loop_NTPase"/>
</dbReference>
<dbReference type="CDD" id="cd09641">
    <property type="entry name" value="Cas3''_I"/>
    <property type="match status" value="1"/>
</dbReference>
<evidence type="ECO:0000256" key="6">
    <source>
        <dbReference type="ARBA" id="ARBA00022801"/>
    </source>
</evidence>
<keyword evidence="13" id="KW-1185">Reference proteome</keyword>
<evidence type="ECO:0000256" key="7">
    <source>
        <dbReference type="ARBA" id="ARBA00022806"/>
    </source>
</evidence>
<evidence type="ECO:0000313" key="12">
    <source>
        <dbReference type="EMBL" id="ABE51564.1"/>
    </source>
</evidence>
<organism evidence="12 13">
    <name type="scientific">Methanococcoides burtonii (strain DSM 6242 / NBRC 107633 / OCM 468 / ACE-M)</name>
    <dbReference type="NCBI Taxonomy" id="259564"/>
    <lineage>
        <taxon>Archaea</taxon>
        <taxon>Methanobacteriati</taxon>
        <taxon>Methanobacteriota</taxon>
        <taxon>Stenosarchaea group</taxon>
        <taxon>Methanomicrobia</taxon>
        <taxon>Methanosarcinales</taxon>
        <taxon>Methanosarcinaceae</taxon>
        <taxon>Methanococcoides</taxon>
    </lineage>
</organism>
<dbReference type="Gene3D" id="1.10.3210.30">
    <property type="match status" value="1"/>
</dbReference>
<dbReference type="NCBIfam" id="TIGR01587">
    <property type="entry name" value="cas3_core"/>
    <property type="match status" value="1"/>
</dbReference>
<evidence type="ECO:0000256" key="4">
    <source>
        <dbReference type="ARBA" id="ARBA00022723"/>
    </source>
</evidence>
<dbReference type="InterPro" id="IPR014001">
    <property type="entry name" value="Helicase_ATP-bd"/>
</dbReference>
<name>Q12YB2_METBU</name>
<accession>Q12YB2</accession>
<feature type="domain" description="Helicase ATP-binding" evidence="10">
    <location>
        <begin position="302"/>
        <end position="516"/>
    </location>
</feature>
<feature type="domain" description="HD Cas3-type" evidence="11">
    <location>
        <begin position="15"/>
        <end position="234"/>
    </location>
</feature>
<sequence>MYRNWGKSKSATEYDNSNYHLLVYHGLDVAATGRTILQKDKLLLQKFTDIISLDEEKTISLISFCLAVHDIGKFSERFQNLQPELLNDLRDHDSDKSYTVRHDSMGLHLWKEIWSTAFDENWLGLDKEIYDKFDWNDLIGPWMNSVTGHHGKPPEYVHNGITISSSDLFTDEDIEMASSFVKEAASLLLSDALSDAFEFTSCSEEQAYDIDDMILAFKRTSWLIAGLAIVSDWIGSSEEHFEYISSEIPLKEYLDKYALPNAEKALEDAGIYPSTPSTITGMDELFPDIVVPSPMQEHVSNCDVAAGPQLFILEDATGSGKTEAALCLAHRLMAKGLAQGAFVGLPTMATSNAMYERLGNSYQRMYAKGERPSLVLAHGQNYLSDAFRSSIGFQNSKNGYYGDGSSGDETIQAQCSAWIADNRKKALLADVGVGTIDQALMAILQSNHQSLRLLGLSRNVLIVDEVHAYDPYMHTLLCSLLEFHVSLGGSAILLSATLPQKHRQGLISHFCKGLDSPTMSASNEEYALVTHVSENEISETPIGTRPGTERTVNVEFLHDEPSVEDKLIKCSKEGKCCCWIRNTVDDAIEAYEKIVSELGNDNVLLFHARFAMGDRLKIENDVLETFGKRSDRNCRKGKVLIATQVVEQSLDIDFDYMVSDLAPMDLLFQRAGRLQRHPRDKKGSISENDERGRPLLGILAPELSKDVTENWYSDMFKGGAYVYPSHGKLWLTANLLFEHGRFSIPKDSRSFIEYVFGENANETVPAPLRARDEKAQGEAMADRSMANWRSLNLLQGYERSGSQWVDDTITPTRLGESVNVRLAQFEGQKLVPLRGPDDLSWELSQLSISGGRVKFVDDHGEELNKCIEEAQVSMRDKGKWSVLIPMGSDDGVNWTGNAKNKHNDRVDLAYDARIGLRMCNK</sequence>
<dbReference type="EMBL" id="CP000300">
    <property type="protein sequence ID" value="ABE51564.1"/>
    <property type="molecule type" value="Genomic_DNA"/>
</dbReference>
<evidence type="ECO:0000256" key="5">
    <source>
        <dbReference type="ARBA" id="ARBA00022741"/>
    </source>
</evidence>
<dbReference type="GeneID" id="3996805"/>
<dbReference type="PANTHER" id="PTHR47963">
    <property type="entry name" value="DEAD-BOX ATP-DEPENDENT RNA HELICASE 47, MITOCHONDRIAL"/>
    <property type="match status" value="1"/>
</dbReference>
<keyword evidence="9" id="KW-0051">Antiviral defense</keyword>
<dbReference type="Gene3D" id="3.40.50.300">
    <property type="entry name" value="P-loop containing nucleotide triphosphate hydrolases"/>
    <property type="match status" value="2"/>
</dbReference>
<dbReference type="Pfam" id="PF22590">
    <property type="entry name" value="Cas3-like_C_2"/>
    <property type="match status" value="1"/>
</dbReference>
<dbReference type="OrthoDB" id="43851at2157"/>
<dbReference type="KEGG" id="mbu:Mbur_0593"/>
<dbReference type="GO" id="GO:0005524">
    <property type="term" value="F:ATP binding"/>
    <property type="evidence" value="ECO:0007669"/>
    <property type="project" value="UniProtKB-KW"/>
</dbReference>
<dbReference type="GO" id="GO:0051607">
    <property type="term" value="P:defense response to virus"/>
    <property type="evidence" value="ECO:0007669"/>
    <property type="project" value="UniProtKB-KW"/>
</dbReference>
<keyword evidence="7" id="KW-0347">Helicase</keyword>
<evidence type="ECO:0000256" key="8">
    <source>
        <dbReference type="ARBA" id="ARBA00022840"/>
    </source>
</evidence>
<keyword evidence="6" id="KW-0378">Hydrolase</keyword>
<reference evidence="13" key="1">
    <citation type="journal article" date="2009" name="ISME J.">
        <title>The genome sequence of the psychrophilic archaeon, Methanococcoides burtonii: the role of genome evolution in cold adaptation.</title>
        <authorList>
            <person name="Allen M.A."/>
            <person name="Lauro F.M."/>
            <person name="Williams T.J."/>
            <person name="Burg D."/>
            <person name="Siddiqui K.S."/>
            <person name="De Francisci D."/>
            <person name="Chong K.W."/>
            <person name="Pilak O."/>
            <person name="Chew H.H."/>
            <person name="De Maere M.Z."/>
            <person name="Ting L."/>
            <person name="Katrib M."/>
            <person name="Ng C."/>
            <person name="Sowers K.R."/>
            <person name="Galperin M.Y."/>
            <person name="Anderson I.J."/>
            <person name="Ivanova N."/>
            <person name="Dalin E."/>
            <person name="Martinez M."/>
            <person name="Lapidus A."/>
            <person name="Hauser L."/>
            <person name="Land M."/>
            <person name="Thomas T."/>
            <person name="Cavicchioli R."/>
        </authorList>
    </citation>
    <scope>NUCLEOTIDE SEQUENCE [LARGE SCALE GENOMIC DNA]</scope>
    <source>
        <strain evidence="13">DSM 6242 / NBRC 107633 / OCM 468 / ACE-M</strain>
    </source>
</reference>
<keyword evidence="5" id="KW-0547">Nucleotide-binding</keyword>
<evidence type="ECO:0000259" key="10">
    <source>
        <dbReference type="PROSITE" id="PS51192"/>
    </source>
</evidence>
<dbReference type="PROSITE" id="PS51643">
    <property type="entry name" value="HD_CAS3"/>
    <property type="match status" value="1"/>
</dbReference>
<dbReference type="GO" id="GO:0046872">
    <property type="term" value="F:metal ion binding"/>
    <property type="evidence" value="ECO:0007669"/>
    <property type="project" value="UniProtKB-KW"/>
</dbReference>
<dbReference type="STRING" id="259564.Mbur_0593"/>
<dbReference type="Pfam" id="PF18019">
    <property type="entry name" value="Cas3_HD"/>
    <property type="match status" value="1"/>
</dbReference>
<dbReference type="InterPro" id="IPR038257">
    <property type="entry name" value="CRISPR-assoc_Cas3_HD_sf"/>
</dbReference>
<comment type="similarity">
    <text evidence="1">In the N-terminal section; belongs to the CRISPR-associated nuclease Cas3-HD family.</text>
</comment>
<dbReference type="PROSITE" id="PS51192">
    <property type="entry name" value="HELICASE_ATP_BIND_1"/>
    <property type="match status" value="1"/>
</dbReference>
<dbReference type="InterPro" id="IPR006474">
    <property type="entry name" value="Helicase_Cas3_CRISPR-ass_core"/>
</dbReference>
<dbReference type="GO" id="GO:0140097">
    <property type="term" value="F:catalytic activity, acting on DNA"/>
    <property type="evidence" value="ECO:0007669"/>
    <property type="project" value="UniProtKB-ARBA"/>
</dbReference>
<dbReference type="HOGENOM" id="CLU_013924_2_0_2"/>
<keyword evidence="8" id="KW-0067">ATP-binding</keyword>
<dbReference type="RefSeq" id="WP_011498723.1">
    <property type="nucleotide sequence ID" value="NC_007955.1"/>
</dbReference>
<evidence type="ECO:0000313" key="13">
    <source>
        <dbReference type="Proteomes" id="UP000001979"/>
    </source>
</evidence>
<dbReference type="Proteomes" id="UP000001979">
    <property type="component" value="Chromosome"/>
</dbReference>
<dbReference type="PANTHER" id="PTHR47963:SF9">
    <property type="entry name" value="CRISPR-ASSOCIATED ENDONUCLEASE_HELICASE CAS3"/>
    <property type="match status" value="1"/>
</dbReference>
<dbReference type="InterPro" id="IPR006483">
    <property type="entry name" value="CRISPR-assoc_Cas3_HD"/>
</dbReference>
<protein>
    <submittedName>
        <fullName evidence="12">CRISPR-associated helicase Cas3</fullName>
    </submittedName>
</protein>
<evidence type="ECO:0000256" key="3">
    <source>
        <dbReference type="ARBA" id="ARBA00022722"/>
    </source>
</evidence>
<dbReference type="AlphaFoldDB" id="Q12YB2"/>
<dbReference type="GO" id="GO:0004518">
    <property type="term" value="F:nuclease activity"/>
    <property type="evidence" value="ECO:0007669"/>
    <property type="project" value="UniProtKB-KW"/>
</dbReference>
<dbReference type="InterPro" id="IPR050547">
    <property type="entry name" value="DEAD_box_RNA_helicases"/>
</dbReference>
<gene>
    <name evidence="12" type="ordered locus">Mbur_0593</name>
</gene>
<dbReference type="SUPFAM" id="SSF52540">
    <property type="entry name" value="P-loop containing nucleoside triphosphate hydrolases"/>
    <property type="match status" value="1"/>
</dbReference>